<evidence type="ECO:0000313" key="2">
    <source>
        <dbReference type="EMBL" id="KAK4539239.1"/>
    </source>
</evidence>
<sequence>MAPFDRKRQVTTPANDQPSAKRSHSTLDFDNSMNPVRRTVTGVLIPLEQGIAFPTEEDEFVDAHEAQDDLADGGADGAESMGEGDDEAVRLGGHSKQSLDDGDAEEDDDDLFKSTFGIDASQANRREVEEDEYDSDDSTGTGTKLSAKVRGKQPATEYDIVQADHTGTCNGRPGESTPALSSQGVKVDTSKSPSSFANYDKNTSRSTATPAPPPVQKDINPDKDLSWPLRTHKKFHDRAVQLIPRLELPAHRYWIGVLNVDKKPQYAKEEKHFTWMKGNRVITVETIWNTYQMTTMTDGFVLLLGGVERVDFKDKCAELDYFNDRKIIFQAVLEDDPAAKGREVSEGCIPPASDPTKVIEID</sequence>
<feature type="compositionally biased region" description="Polar residues" evidence="1">
    <location>
        <begin position="178"/>
        <end position="206"/>
    </location>
</feature>
<accession>A0AAV9J3S3</accession>
<name>A0AAV9J3S3_9PEZI</name>
<dbReference type="Proteomes" id="UP001324427">
    <property type="component" value="Unassembled WGS sequence"/>
</dbReference>
<feature type="compositionally biased region" description="Polar residues" evidence="1">
    <location>
        <begin position="10"/>
        <end position="34"/>
    </location>
</feature>
<evidence type="ECO:0000256" key="1">
    <source>
        <dbReference type="SAM" id="MobiDB-lite"/>
    </source>
</evidence>
<dbReference type="EMBL" id="JAVFHQ010000107">
    <property type="protein sequence ID" value="KAK4539239.1"/>
    <property type="molecule type" value="Genomic_DNA"/>
</dbReference>
<gene>
    <name evidence="2" type="ORF">LTR36_000867</name>
</gene>
<evidence type="ECO:0000313" key="3">
    <source>
        <dbReference type="Proteomes" id="UP001324427"/>
    </source>
</evidence>
<feature type="region of interest" description="Disordered" evidence="1">
    <location>
        <begin position="1"/>
        <end position="36"/>
    </location>
</feature>
<proteinExistence type="predicted"/>
<keyword evidence="3" id="KW-1185">Reference proteome</keyword>
<feature type="compositionally biased region" description="Acidic residues" evidence="1">
    <location>
        <begin position="100"/>
        <end position="110"/>
    </location>
</feature>
<protein>
    <submittedName>
        <fullName evidence="2">Uncharacterized protein</fullName>
    </submittedName>
</protein>
<dbReference type="AlphaFoldDB" id="A0AAV9J3S3"/>
<feature type="region of interest" description="Disordered" evidence="1">
    <location>
        <begin position="55"/>
        <end position="223"/>
    </location>
</feature>
<comment type="caution">
    <text evidence="2">The sequence shown here is derived from an EMBL/GenBank/DDBJ whole genome shotgun (WGS) entry which is preliminary data.</text>
</comment>
<organism evidence="2 3">
    <name type="scientific">Oleoguttula mirabilis</name>
    <dbReference type="NCBI Taxonomy" id="1507867"/>
    <lineage>
        <taxon>Eukaryota</taxon>
        <taxon>Fungi</taxon>
        <taxon>Dikarya</taxon>
        <taxon>Ascomycota</taxon>
        <taxon>Pezizomycotina</taxon>
        <taxon>Dothideomycetes</taxon>
        <taxon>Dothideomycetidae</taxon>
        <taxon>Mycosphaerellales</taxon>
        <taxon>Teratosphaeriaceae</taxon>
        <taxon>Oleoguttula</taxon>
    </lineage>
</organism>
<reference evidence="2 3" key="1">
    <citation type="submission" date="2021-11" db="EMBL/GenBank/DDBJ databases">
        <title>Black yeast isolated from Biological Soil Crust.</title>
        <authorList>
            <person name="Kurbessoian T."/>
        </authorList>
    </citation>
    <scope>NUCLEOTIDE SEQUENCE [LARGE SCALE GENOMIC DNA]</scope>
    <source>
        <strain evidence="2 3">CCFEE 5522</strain>
    </source>
</reference>